<dbReference type="GO" id="GO:0042586">
    <property type="term" value="F:peptide deformylase activity"/>
    <property type="evidence" value="ECO:0007669"/>
    <property type="project" value="UniProtKB-UniRule"/>
</dbReference>
<dbReference type="HAMAP" id="MF_00163">
    <property type="entry name" value="Pep_deformylase"/>
    <property type="match status" value="1"/>
</dbReference>
<evidence type="ECO:0000313" key="7">
    <source>
        <dbReference type="EMBL" id="QQT01596.1"/>
    </source>
</evidence>
<comment type="function">
    <text evidence="6">Removes the formyl group from the N-terminal Met of newly synthesized proteins. Requires at least a dipeptide for an efficient rate of reaction. N-terminal L-methionine is a prerequisite for activity but the enzyme has broad specificity at other positions.</text>
</comment>
<evidence type="ECO:0000256" key="1">
    <source>
        <dbReference type="ARBA" id="ARBA00010759"/>
    </source>
</evidence>
<dbReference type="GO" id="GO:0046872">
    <property type="term" value="F:metal ion binding"/>
    <property type="evidence" value="ECO:0007669"/>
    <property type="project" value="UniProtKB-KW"/>
</dbReference>
<keyword evidence="2 6" id="KW-0479">Metal-binding</keyword>
<dbReference type="NCBIfam" id="NF001159">
    <property type="entry name" value="PRK00150.1-3"/>
    <property type="match status" value="1"/>
</dbReference>
<dbReference type="PANTHER" id="PTHR10458">
    <property type="entry name" value="PEPTIDE DEFORMYLASE"/>
    <property type="match status" value="1"/>
</dbReference>
<dbReference type="PANTHER" id="PTHR10458:SF22">
    <property type="entry name" value="PEPTIDE DEFORMYLASE"/>
    <property type="match status" value="1"/>
</dbReference>
<dbReference type="Gene3D" id="3.90.45.10">
    <property type="entry name" value="Peptide deformylase"/>
    <property type="match status" value="1"/>
</dbReference>
<dbReference type="CDD" id="cd00487">
    <property type="entry name" value="Pep_deformylase"/>
    <property type="match status" value="1"/>
</dbReference>
<keyword evidence="5 6" id="KW-0408">Iron</keyword>
<dbReference type="AlphaFoldDB" id="A0A974NP94"/>
<evidence type="ECO:0000256" key="3">
    <source>
        <dbReference type="ARBA" id="ARBA00022801"/>
    </source>
</evidence>
<evidence type="ECO:0000256" key="6">
    <source>
        <dbReference type="HAMAP-Rule" id="MF_00163"/>
    </source>
</evidence>
<dbReference type="InterPro" id="IPR023635">
    <property type="entry name" value="Peptide_deformylase"/>
</dbReference>
<evidence type="ECO:0000256" key="5">
    <source>
        <dbReference type="ARBA" id="ARBA00023004"/>
    </source>
</evidence>
<dbReference type="GO" id="GO:0006412">
    <property type="term" value="P:translation"/>
    <property type="evidence" value="ECO:0007669"/>
    <property type="project" value="UniProtKB-UniRule"/>
</dbReference>
<keyword evidence="8" id="KW-1185">Reference proteome</keyword>
<protein>
    <recommendedName>
        <fullName evidence="6">Peptide deformylase</fullName>
        <shortName evidence="6">PDF</shortName>
        <ecNumber evidence="6">3.5.1.88</ecNumber>
    </recommendedName>
    <alternativeName>
        <fullName evidence="6">Polypeptide deformylase</fullName>
    </alternativeName>
</protein>
<evidence type="ECO:0000256" key="4">
    <source>
        <dbReference type="ARBA" id="ARBA00022917"/>
    </source>
</evidence>
<dbReference type="Pfam" id="PF01327">
    <property type="entry name" value="Pep_deformylase"/>
    <property type="match status" value="1"/>
</dbReference>
<sequence>MAILPIVLFPEKILKQKCDKVTSFDGKLAKLLNNMYDTMIEADGVGLAAPQIGVKKQIAVVDIGDDTGTLELINPVILDSSGEQTGPEGCLSFPDLYGEVTRPYRVKVKAQDRRGAFFEMEAEDFLARAIQHEIDHLHGILFTSKVTHYLTEKELEGVVEE</sequence>
<feature type="binding site" evidence="6">
    <location>
        <position position="90"/>
    </location>
    <ligand>
        <name>Fe cation</name>
        <dbReference type="ChEBI" id="CHEBI:24875"/>
    </ligand>
</feature>
<reference evidence="7 8" key="1">
    <citation type="submission" date="2021-01" db="EMBL/GenBank/DDBJ databases">
        <title>FDA dAtabase for Regulatory Grade micrObial Sequences (FDA-ARGOS): Supporting development and validation of Infectious Disease Dx tests.</title>
        <authorList>
            <person name="Nelson B."/>
            <person name="Plummer A."/>
            <person name="Tallon L."/>
            <person name="Sadzewicz L."/>
            <person name="Zhao X."/>
            <person name="Boylan J."/>
            <person name="Ott S."/>
            <person name="Bowen H."/>
            <person name="Vavikolanu K."/>
            <person name="Mehta A."/>
            <person name="Aluvathingal J."/>
            <person name="Nadendla S."/>
            <person name="Myers T."/>
            <person name="Yan Y."/>
            <person name="Sichtig H."/>
        </authorList>
    </citation>
    <scope>NUCLEOTIDE SEQUENCE [LARGE SCALE GENOMIC DNA]</scope>
    <source>
        <strain evidence="7 8">FDAARGOS_1161</strain>
    </source>
</reference>
<feature type="active site" evidence="6">
    <location>
        <position position="133"/>
    </location>
</feature>
<comment type="similarity">
    <text evidence="1 6">Belongs to the polypeptide deformylase family.</text>
</comment>
<feature type="binding site" evidence="6">
    <location>
        <position position="132"/>
    </location>
    <ligand>
        <name>Fe cation</name>
        <dbReference type="ChEBI" id="CHEBI:24875"/>
    </ligand>
</feature>
<comment type="catalytic activity">
    <reaction evidence="6">
        <text>N-terminal N-formyl-L-methionyl-[peptide] + H2O = N-terminal L-methionyl-[peptide] + formate</text>
        <dbReference type="Rhea" id="RHEA:24420"/>
        <dbReference type="Rhea" id="RHEA-COMP:10639"/>
        <dbReference type="Rhea" id="RHEA-COMP:10640"/>
        <dbReference type="ChEBI" id="CHEBI:15377"/>
        <dbReference type="ChEBI" id="CHEBI:15740"/>
        <dbReference type="ChEBI" id="CHEBI:49298"/>
        <dbReference type="ChEBI" id="CHEBI:64731"/>
        <dbReference type="EC" id="3.5.1.88"/>
    </reaction>
</comment>
<keyword evidence="3 6" id="KW-0378">Hydrolase</keyword>
<name>A0A974NP94_PERPY</name>
<keyword evidence="4 6" id="KW-0648">Protein biosynthesis</keyword>
<feature type="binding site" evidence="6">
    <location>
        <position position="136"/>
    </location>
    <ligand>
        <name>Fe cation</name>
        <dbReference type="ChEBI" id="CHEBI:24875"/>
    </ligand>
</feature>
<dbReference type="RefSeq" id="WP_040374143.1">
    <property type="nucleotide sequence ID" value="NZ_CP068053.1"/>
</dbReference>
<accession>A0A974NP94</accession>
<dbReference type="PIRSF" id="PIRSF004749">
    <property type="entry name" value="Pep_def"/>
    <property type="match status" value="1"/>
</dbReference>
<proteinExistence type="inferred from homology"/>
<dbReference type="SUPFAM" id="SSF56420">
    <property type="entry name" value="Peptide deformylase"/>
    <property type="match status" value="1"/>
</dbReference>
<dbReference type="FunFam" id="3.90.45.10:FF:000005">
    <property type="entry name" value="Peptide deformylase"/>
    <property type="match status" value="1"/>
</dbReference>
<dbReference type="PRINTS" id="PR01576">
    <property type="entry name" value="PDEFORMYLASE"/>
</dbReference>
<organism evidence="7 8">
    <name type="scientific">Peribacillus psychrosaccharolyticus</name>
    <name type="common">Bacillus psychrosaccharolyticus</name>
    <dbReference type="NCBI Taxonomy" id="1407"/>
    <lineage>
        <taxon>Bacteria</taxon>
        <taxon>Bacillati</taxon>
        <taxon>Bacillota</taxon>
        <taxon>Bacilli</taxon>
        <taxon>Bacillales</taxon>
        <taxon>Bacillaceae</taxon>
        <taxon>Peribacillus</taxon>
    </lineage>
</organism>
<dbReference type="NCBIfam" id="TIGR00079">
    <property type="entry name" value="pept_deformyl"/>
    <property type="match status" value="1"/>
</dbReference>
<evidence type="ECO:0000256" key="2">
    <source>
        <dbReference type="ARBA" id="ARBA00022723"/>
    </source>
</evidence>
<evidence type="ECO:0000313" key="8">
    <source>
        <dbReference type="Proteomes" id="UP000595254"/>
    </source>
</evidence>
<dbReference type="EMBL" id="CP068053">
    <property type="protein sequence ID" value="QQT01596.1"/>
    <property type="molecule type" value="Genomic_DNA"/>
</dbReference>
<dbReference type="EC" id="3.5.1.88" evidence="6"/>
<dbReference type="Proteomes" id="UP000595254">
    <property type="component" value="Chromosome"/>
</dbReference>
<dbReference type="KEGG" id="ppsr:I6J18_06960"/>
<dbReference type="InterPro" id="IPR036821">
    <property type="entry name" value="Peptide_deformylase_sf"/>
</dbReference>
<comment type="cofactor">
    <cofactor evidence="6">
        <name>Fe(2+)</name>
        <dbReference type="ChEBI" id="CHEBI:29033"/>
    </cofactor>
    <text evidence="6">Binds 1 Fe(2+) ion.</text>
</comment>
<gene>
    <name evidence="6" type="primary">def</name>
    <name evidence="7" type="ORF">I6J18_06960</name>
</gene>